<dbReference type="PRINTS" id="PR00111">
    <property type="entry name" value="ABHYDROLASE"/>
</dbReference>
<dbReference type="PRINTS" id="PR00793">
    <property type="entry name" value="PROAMNOPTASE"/>
</dbReference>
<keyword evidence="5" id="KW-1185">Reference proteome</keyword>
<dbReference type="GO" id="GO:0008233">
    <property type="term" value="F:peptidase activity"/>
    <property type="evidence" value="ECO:0007669"/>
    <property type="project" value="InterPro"/>
</dbReference>
<dbReference type="RefSeq" id="WP_137092363.1">
    <property type="nucleotide sequence ID" value="NZ_CP028923.1"/>
</dbReference>
<accession>A0A4D7JTC3</accession>
<dbReference type="GO" id="GO:0006508">
    <property type="term" value="P:proteolysis"/>
    <property type="evidence" value="ECO:0007669"/>
    <property type="project" value="InterPro"/>
</dbReference>
<reference evidence="4 5" key="1">
    <citation type="submission" date="2018-04" db="EMBL/GenBank/DDBJ databases">
        <title>Complete genome uncultured novel isolate.</title>
        <authorList>
            <person name="Merlino G."/>
        </authorList>
    </citation>
    <scope>NUCLEOTIDE SEQUENCE [LARGE SCALE GENOMIC DNA]</scope>
    <source>
        <strain evidence="5">R1DC9</strain>
    </source>
</reference>
<organism evidence="4 5">
    <name type="scientific">Mangrovivirga cuniculi</name>
    <dbReference type="NCBI Taxonomy" id="2715131"/>
    <lineage>
        <taxon>Bacteria</taxon>
        <taxon>Pseudomonadati</taxon>
        <taxon>Bacteroidota</taxon>
        <taxon>Cytophagia</taxon>
        <taxon>Cytophagales</taxon>
        <taxon>Mangrovivirgaceae</taxon>
        <taxon>Mangrovivirga</taxon>
    </lineage>
</organism>
<dbReference type="Proteomes" id="UP000298616">
    <property type="component" value="Chromosome"/>
</dbReference>
<dbReference type="OrthoDB" id="9796770at2"/>
<dbReference type="EMBL" id="CP028923">
    <property type="protein sequence ID" value="QCK16770.1"/>
    <property type="molecule type" value="Genomic_DNA"/>
</dbReference>
<evidence type="ECO:0000256" key="1">
    <source>
        <dbReference type="ARBA" id="ARBA00010088"/>
    </source>
</evidence>
<dbReference type="KEGG" id="fpf:DCC35_19555"/>
<sequence>MRIISIGTLNFLLLIILLASTNFSLWSQIRSGFVTAENCKISYTVFGKGEPILIINGGPGMNSAGFEGLAARLGEEYQAIIFDQRGTGKSGLSSINSNTVNMDLMIEDIELLRKHLKIDSWTILGHSFGGILANLYAAEYPENIEALIHSSSAGIDMNFLPPGGIRASLTETEIDSLDYWSEIDQTDPSEKSAYMYRFYLAKAYLHSDKNVSTIAARLGQANRTINSLIWRELRETGYDLSTELKDFEQPVLIMQGESDILHPDTAIKMKETFKNSKLVLLEKCGHYGWIENPGKYFKNIDLLMKN</sequence>
<dbReference type="Gene3D" id="3.40.50.1820">
    <property type="entry name" value="alpha/beta hydrolase"/>
    <property type="match status" value="1"/>
</dbReference>
<dbReference type="SUPFAM" id="SSF53474">
    <property type="entry name" value="alpha/beta-Hydrolases"/>
    <property type="match status" value="1"/>
</dbReference>
<feature type="domain" description="AB hydrolase-1" evidence="3">
    <location>
        <begin position="51"/>
        <end position="293"/>
    </location>
</feature>
<dbReference type="InterPro" id="IPR029058">
    <property type="entry name" value="AB_hydrolase_fold"/>
</dbReference>
<dbReference type="Pfam" id="PF00561">
    <property type="entry name" value="Abhydrolase_1"/>
    <property type="match status" value="1"/>
</dbReference>
<dbReference type="InterPro" id="IPR000073">
    <property type="entry name" value="AB_hydrolase_1"/>
</dbReference>
<dbReference type="AlphaFoldDB" id="A0A4D7JTC3"/>
<evidence type="ECO:0000256" key="2">
    <source>
        <dbReference type="ARBA" id="ARBA00022801"/>
    </source>
</evidence>
<evidence type="ECO:0000313" key="5">
    <source>
        <dbReference type="Proteomes" id="UP000298616"/>
    </source>
</evidence>
<dbReference type="InterPro" id="IPR002410">
    <property type="entry name" value="Peptidase_S33"/>
</dbReference>
<name>A0A4D7JTC3_9BACT</name>
<gene>
    <name evidence="4" type="ORF">DCC35_19555</name>
</gene>
<evidence type="ECO:0000259" key="3">
    <source>
        <dbReference type="Pfam" id="PF00561"/>
    </source>
</evidence>
<dbReference type="InterPro" id="IPR050266">
    <property type="entry name" value="AB_hydrolase_sf"/>
</dbReference>
<protein>
    <submittedName>
        <fullName evidence="4">Alpha/beta hydrolase</fullName>
    </submittedName>
</protein>
<proteinExistence type="inferred from homology"/>
<dbReference type="PANTHER" id="PTHR43798">
    <property type="entry name" value="MONOACYLGLYCEROL LIPASE"/>
    <property type="match status" value="1"/>
</dbReference>
<evidence type="ECO:0000313" key="4">
    <source>
        <dbReference type="EMBL" id="QCK16770.1"/>
    </source>
</evidence>
<keyword evidence="2 4" id="KW-0378">Hydrolase</keyword>
<comment type="similarity">
    <text evidence="1">Belongs to the peptidase S33 family.</text>
</comment>